<dbReference type="EMBL" id="FNGP01000001">
    <property type="protein sequence ID" value="SDL16316.1"/>
    <property type="molecule type" value="Genomic_DNA"/>
</dbReference>
<dbReference type="STRING" id="686624.SAMN04488242_0520"/>
<dbReference type="Pfam" id="PF02566">
    <property type="entry name" value="OsmC"/>
    <property type="match status" value="1"/>
</dbReference>
<dbReference type="Gene3D" id="3.30.300.20">
    <property type="match status" value="1"/>
</dbReference>
<protein>
    <submittedName>
        <fullName evidence="1">Uncharacterized OsmC-related protein</fullName>
    </submittedName>
</protein>
<dbReference type="SUPFAM" id="SSF82784">
    <property type="entry name" value="OsmC-like"/>
    <property type="match status" value="1"/>
</dbReference>
<sequence length="138" mass="14682">MKQNPVGVSVTRTGARTFVGRTSTGAELRIGSGEGEFEPTELLLLALAGCAAKSAETQLDLKHGDGTPLAVTVSGQVGEDNAFHSLEEVMEIDLAAIDPARRDRMLEVLARVIHRLCTVERSLGAPIEVRRSFAQLGA</sequence>
<dbReference type="AlphaFoldDB" id="A0A1G9HU24"/>
<name>A0A1G9HU24_9ACTN</name>
<dbReference type="InterPro" id="IPR015946">
    <property type="entry name" value="KH_dom-like_a/b"/>
</dbReference>
<dbReference type="InterPro" id="IPR036102">
    <property type="entry name" value="OsmC/Ohrsf"/>
</dbReference>
<reference evidence="1 2" key="1">
    <citation type="submission" date="2016-10" db="EMBL/GenBank/DDBJ databases">
        <authorList>
            <person name="de Groot N.N."/>
        </authorList>
    </citation>
    <scope>NUCLEOTIDE SEQUENCE [LARGE SCALE GENOMIC DNA]</scope>
    <source>
        <strain evidence="1 2">CGMCC 1.9159</strain>
    </source>
</reference>
<evidence type="ECO:0000313" key="2">
    <source>
        <dbReference type="Proteomes" id="UP000199475"/>
    </source>
</evidence>
<gene>
    <name evidence="1" type="ORF">SAMN04488242_0520</name>
</gene>
<organism evidence="1 2">
    <name type="scientific">Tessaracoccus oleiagri</name>
    <dbReference type="NCBI Taxonomy" id="686624"/>
    <lineage>
        <taxon>Bacteria</taxon>
        <taxon>Bacillati</taxon>
        <taxon>Actinomycetota</taxon>
        <taxon>Actinomycetes</taxon>
        <taxon>Propionibacteriales</taxon>
        <taxon>Propionibacteriaceae</taxon>
        <taxon>Tessaracoccus</taxon>
    </lineage>
</organism>
<proteinExistence type="predicted"/>
<keyword evidence="2" id="KW-1185">Reference proteome</keyword>
<dbReference type="Proteomes" id="UP000199475">
    <property type="component" value="Unassembled WGS sequence"/>
</dbReference>
<evidence type="ECO:0000313" key="1">
    <source>
        <dbReference type="EMBL" id="SDL16316.1"/>
    </source>
</evidence>
<accession>A0A1G9HU24</accession>
<dbReference type="RefSeq" id="WP_176761627.1">
    <property type="nucleotide sequence ID" value="NZ_FNGP01000001.1"/>
</dbReference>
<dbReference type="InterPro" id="IPR003718">
    <property type="entry name" value="OsmC/Ohr_fam"/>
</dbReference>